<keyword evidence="5" id="KW-1185">Reference proteome</keyword>
<dbReference type="SMART" id="SM00062">
    <property type="entry name" value="PBPb"/>
    <property type="match status" value="1"/>
</dbReference>
<dbReference type="Gene3D" id="3.40.190.10">
    <property type="entry name" value="Periplasmic binding protein-like II"/>
    <property type="match status" value="2"/>
</dbReference>
<dbReference type="SMART" id="SM00079">
    <property type="entry name" value="PBPe"/>
    <property type="match status" value="1"/>
</dbReference>
<dbReference type="InterPro" id="IPR001320">
    <property type="entry name" value="Iontro_rcpt_C"/>
</dbReference>
<dbReference type="PANTHER" id="PTHR35936:SF17">
    <property type="entry name" value="ARGININE-BINDING EXTRACELLULAR PROTEIN ARTP"/>
    <property type="match status" value="1"/>
</dbReference>
<feature type="domain" description="Solute-binding protein family 3/N-terminal" evidence="2">
    <location>
        <begin position="35"/>
        <end position="252"/>
    </location>
</feature>
<dbReference type="SUPFAM" id="SSF53850">
    <property type="entry name" value="Periplasmic binding protein-like II"/>
    <property type="match status" value="1"/>
</dbReference>
<comment type="caution">
    <text evidence="4">The sequence shown here is derived from an EMBL/GenBank/DDBJ whole genome shotgun (WGS) entry which is preliminary data.</text>
</comment>
<feature type="domain" description="Ionotropic glutamate receptor C-terminal" evidence="3">
    <location>
        <begin position="37"/>
        <end position="250"/>
    </location>
</feature>
<sequence length="252" mass="27580">MKKFLAFFAFVLFFVGCGSENSQTKTETKAEQKQVIRLGLSADYPPFEFMDKSNNITGFDVELFNAISKKIGIDVTLHNISFDGLIPALKAGKIDAIMSSMSATAERRASVDFTDPYYATENLFIRKKGTDINETKLSGKAIGVQLGTVQEATANKIEGAKAVPSDSPLTAILALKANKVDLVIVDSSLGYGYLKQNDDLEPFYIEPDGSEGFSIAFDKGKNTELIAKINVALKELKSDGTFENLLKKYDLK</sequence>
<dbReference type="PANTHER" id="PTHR35936">
    <property type="entry name" value="MEMBRANE-BOUND LYTIC MUREIN TRANSGLYCOSYLASE F"/>
    <property type="match status" value="1"/>
</dbReference>
<dbReference type="Pfam" id="PF00497">
    <property type="entry name" value="SBP_bac_3"/>
    <property type="match status" value="1"/>
</dbReference>
<dbReference type="RefSeq" id="WP_284937884.1">
    <property type="nucleotide sequence ID" value="NZ_JANURM010000009.1"/>
</dbReference>
<organism evidence="4 5">
    <name type="scientific">Campylobacter gastrosuis</name>
    <dbReference type="NCBI Taxonomy" id="2974576"/>
    <lineage>
        <taxon>Bacteria</taxon>
        <taxon>Pseudomonadati</taxon>
        <taxon>Campylobacterota</taxon>
        <taxon>Epsilonproteobacteria</taxon>
        <taxon>Campylobacterales</taxon>
        <taxon>Campylobacteraceae</taxon>
        <taxon>Campylobacter</taxon>
    </lineage>
</organism>
<evidence type="ECO:0000256" key="1">
    <source>
        <dbReference type="ARBA" id="ARBA00022729"/>
    </source>
</evidence>
<gene>
    <name evidence="4" type="ORF">NYG85_07620</name>
</gene>
<protein>
    <submittedName>
        <fullName evidence="4">Transporter substrate-binding domain-containing protein</fullName>
    </submittedName>
</protein>
<evidence type="ECO:0000259" key="2">
    <source>
        <dbReference type="SMART" id="SM00062"/>
    </source>
</evidence>
<evidence type="ECO:0000313" key="4">
    <source>
        <dbReference type="EMBL" id="MDL0089230.1"/>
    </source>
</evidence>
<accession>A0ABT7HQU0</accession>
<name>A0ABT7HQU0_9BACT</name>
<dbReference type="PROSITE" id="PS51257">
    <property type="entry name" value="PROKAR_LIPOPROTEIN"/>
    <property type="match status" value="1"/>
</dbReference>
<dbReference type="EMBL" id="JANURM010000009">
    <property type="protein sequence ID" value="MDL0089230.1"/>
    <property type="molecule type" value="Genomic_DNA"/>
</dbReference>
<reference evidence="4" key="2">
    <citation type="journal article" date="2023" name="Microorganisms">
        <title>Isolation and Genomic Characteristics of Cat-Borne Campylobacter felis sp. nov. and Sheep-Borne Campylobacter ovis sp. nov.</title>
        <authorList>
            <person name="Wang H."/>
            <person name="Li Y."/>
            <person name="Gu Y."/>
            <person name="Zhou G."/>
            <person name="Chen X."/>
            <person name="Zhang X."/>
            <person name="Shao Z."/>
            <person name="Zhang J."/>
            <person name="Zhang M."/>
        </authorList>
    </citation>
    <scope>NUCLEOTIDE SEQUENCE</scope>
    <source>
        <strain evidence="4">PS10</strain>
    </source>
</reference>
<dbReference type="Proteomes" id="UP001173801">
    <property type="component" value="Unassembled WGS sequence"/>
</dbReference>
<proteinExistence type="predicted"/>
<reference evidence="4" key="1">
    <citation type="submission" date="2022-08" db="EMBL/GenBank/DDBJ databases">
        <authorList>
            <person name="Wang H."/>
        </authorList>
    </citation>
    <scope>NUCLEOTIDE SEQUENCE</scope>
    <source>
        <strain evidence="4">PS10</strain>
    </source>
</reference>
<keyword evidence="1" id="KW-0732">Signal</keyword>
<evidence type="ECO:0000259" key="3">
    <source>
        <dbReference type="SMART" id="SM00079"/>
    </source>
</evidence>
<evidence type="ECO:0000313" key="5">
    <source>
        <dbReference type="Proteomes" id="UP001173801"/>
    </source>
</evidence>
<dbReference type="InterPro" id="IPR001638">
    <property type="entry name" value="Solute-binding_3/MltF_N"/>
</dbReference>